<feature type="binding site" evidence="3">
    <location>
        <position position="432"/>
    </location>
    <ligand>
        <name>ATP</name>
        <dbReference type="ChEBI" id="CHEBI:30616"/>
    </ligand>
</feature>
<keyword evidence="4" id="KW-0732">Signal</keyword>
<name>A0ABP0IXT7_9DINO</name>
<organism evidence="6 7">
    <name type="scientific">Durusdinium trenchii</name>
    <dbReference type="NCBI Taxonomy" id="1381693"/>
    <lineage>
        <taxon>Eukaryota</taxon>
        <taxon>Sar</taxon>
        <taxon>Alveolata</taxon>
        <taxon>Dinophyceae</taxon>
        <taxon>Suessiales</taxon>
        <taxon>Symbiodiniaceae</taxon>
        <taxon>Durusdinium</taxon>
    </lineage>
</organism>
<protein>
    <submittedName>
        <fullName evidence="6">Serine/threonine-protein kinase DCLK3 (CLICK-I and II-related) (CLr) (Doublecortin-like and CAM kinase-like 3) (Doublecortin-like kinase 3)</fullName>
    </submittedName>
</protein>
<evidence type="ECO:0000313" key="6">
    <source>
        <dbReference type="EMBL" id="CAK9006910.1"/>
    </source>
</evidence>
<comment type="caution">
    <text evidence="6">The sequence shown here is derived from an EMBL/GenBank/DDBJ whole genome shotgun (WGS) entry which is preliminary data.</text>
</comment>
<keyword evidence="2 3" id="KW-0067">ATP-binding</keyword>
<evidence type="ECO:0000256" key="4">
    <source>
        <dbReference type="SAM" id="SignalP"/>
    </source>
</evidence>
<dbReference type="EMBL" id="CAXAMM010005335">
    <property type="protein sequence ID" value="CAK9006910.1"/>
    <property type="molecule type" value="Genomic_DNA"/>
</dbReference>
<dbReference type="InterPro" id="IPR011009">
    <property type="entry name" value="Kinase-like_dom_sf"/>
</dbReference>
<dbReference type="PROSITE" id="PS00108">
    <property type="entry name" value="PROTEIN_KINASE_ST"/>
    <property type="match status" value="1"/>
</dbReference>
<evidence type="ECO:0000256" key="1">
    <source>
        <dbReference type="ARBA" id="ARBA00022741"/>
    </source>
</evidence>
<dbReference type="InterPro" id="IPR008271">
    <property type="entry name" value="Ser/Thr_kinase_AS"/>
</dbReference>
<evidence type="ECO:0000256" key="2">
    <source>
        <dbReference type="ARBA" id="ARBA00022840"/>
    </source>
</evidence>
<keyword evidence="1 3" id="KW-0547">Nucleotide-binding</keyword>
<dbReference type="InterPro" id="IPR017441">
    <property type="entry name" value="Protein_kinase_ATP_BS"/>
</dbReference>
<sequence length="834" mass="93549">MAFLGRWRLWTSFLLTQALELPPRFTLDLRKPAHTRWDGAVDLILSKHPYEESFLPVFQEHNKSLFDQLNASHFDALGKAVSSHYPETALELQGIAQQFAARGFPVTFEYLSAWLYFHELAHSDVVQKLDARECTGIVAETADGSIMQLANMDQSPLAARNLTLRISVVDDKGEPLFEGVDWYTLLSTGVSRAVKRGVASVQENWRSTDPVRKLDAIMADIQSGVISQMLVFRRAFETPSISSFEDFVDNVTHTRLAAPFYIVAAGSKPKQGVAIARNLTTSEKTDWFPSDDFYLCQCNTDRWRPDDPEDPRRTAAEALLGRLGREEATAMGLFAVVSAYPVHNPHTAYTAVMSAATGELHAYVREASCPVDPYASVVLDRDFSEERLLRPWPHEVNFFEVYEIGSLLGSGSFGQVRKCWPLHDPDTKYAVKAIDTKSEVFEVAGAWLSARKEASILQSISHPYIVKLIEVFEKERWLFLVMDLIVGGQLFQALANPRIAVTEGCCALIGSQLLQALEHLHLHRIVHRDVKAENIMLLDDPGKTRRWHIKLIDFGLALRMEHSSSFMFRMCQQEPPLEHLVCGTAYYCAPEVWFHDYSFSVDVWAAGVVLYLAIFGQFPFHHRDPARLEALICEEESEPAYKPICAQDHPNYQASSVAISCLKQLLSKAREDRPDATAALGLEWLAAPREWEQRSLEWHGSKGPSSLGGTVAGIQLIGSWDQVVPPSLRAKAGRAALPPLIEAAAEEKRTQALEAVKMRFSLSNVSKARRERRPSRKESWSVDNPFEVDVAMESRGLGVPVLQDIVTSAAYSDSEGEELLRGRLTMLCSCEHHR</sequence>
<dbReference type="SUPFAM" id="SSF56112">
    <property type="entry name" value="Protein kinase-like (PK-like)"/>
    <property type="match status" value="1"/>
</dbReference>
<dbReference type="PROSITE" id="PS50011">
    <property type="entry name" value="PROTEIN_KINASE_DOM"/>
    <property type="match status" value="1"/>
</dbReference>
<feature type="signal peptide" evidence="4">
    <location>
        <begin position="1"/>
        <end position="18"/>
    </location>
</feature>
<gene>
    <name evidence="6" type="ORF">SCF082_LOCUS9230</name>
</gene>
<accession>A0ABP0IXT7</accession>
<dbReference type="PROSITE" id="PS00107">
    <property type="entry name" value="PROTEIN_KINASE_ATP"/>
    <property type="match status" value="1"/>
</dbReference>
<feature type="domain" description="Protein kinase" evidence="5">
    <location>
        <begin position="402"/>
        <end position="685"/>
    </location>
</feature>
<evidence type="ECO:0000256" key="3">
    <source>
        <dbReference type="PROSITE-ProRule" id="PRU10141"/>
    </source>
</evidence>
<dbReference type="Pfam" id="PF00069">
    <property type="entry name" value="Pkinase"/>
    <property type="match status" value="1"/>
</dbReference>
<keyword evidence="7" id="KW-1185">Reference proteome</keyword>
<evidence type="ECO:0000259" key="5">
    <source>
        <dbReference type="PROSITE" id="PS50011"/>
    </source>
</evidence>
<dbReference type="Gene3D" id="1.10.510.10">
    <property type="entry name" value="Transferase(Phosphotransferase) domain 1"/>
    <property type="match status" value="1"/>
</dbReference>
<reference evidence="6 7" key="1">
    <citation type="submission" date="2024-02" db="EMBL/GenBank/DDBJ databases">
        <authorList>
            <person name="Chen Y."/>
            <person name="Shah S."/>
            <person name="Dougan E. K."/>
            <person name="Thang M."/>
            <person name="Chan C."/>
        </authorList>
    </citation>
    <scope>NUCLEOTIDE SEQUENCE [LARGE SCALE GENOMIC DNA]</scope>
</reference>
<dbReference type="InterPro" id="IPR000719">
    <property type="entry name" value="Prot_kinase_dom"/>
</dbReference>
<evidence type="ECO:0000313" key="7">
    <source>
        <dbReference type="Proteomes" id="UP001642464"/>
    </source>
</evidence>
<dbReference type="Proteomes" id="UP001642464">
    <property type="component" value="Unassembled WGS sequence"/>
</dbReference>
<feature type="chain" id="PRO_5046024599" evidence="4">
    <location>
        <begin position="19"/>
        <end position="834"/>
    </location>
</feature>
<dbReference type="PANTHER" id="PTHR24347">
    <property type="entry name" value="SERINE/THREONINE-PROTEIN KINASE"/>
    <property type="match status" value="1"/>
</dbReference>
<proteinExistence type="predicted"/>
<dbReference type="SMART" id="SM00220">
    <property type="entry name" value="S_TKc"/>
    <property type="match status" value="1"/>
</dbReference>